<proteinExistence type="predicted"/>
<keyword evidence="3" id="KW-1185">Reference proteome</keyword>
<evidence type="ECO:0000313" key="3">
    <source>
        <dbReference type="Proteomes" id="UP000697127"/>
    </source>
</evidence>
<comment type="caution">
    <text evidence="2">The sequence shown here is derived from an EMBL/GenBank/DDBJ whole genome shotgun (WGS) entry which is preliminary data.</text>
</comment>
<dbReference type="Proteomes" id="UP000697127">
    <property type="component" value="Unassembled WGS sequence"/>
</dbReference>
<accession>A0A9P7BG46</accession>
<reference evidence="2" key="1">
    <citation type="submission" date="2020-11" db="EMBL/GenBank/DDBJ databases">
        <title>Kefir isolates.</title>
        <authorList>
            <person name="Marcisauskas S."/>
            <person name="Kim Y."/>
            <person name="Blasche S."/>
        </authorList>
    </citation>
    <scope>NUCLEOTIDE SEQUENCE</scope>
    <source>
        <strain evidence="2">Olga-1</strain>
    </source>
</reference>
<dbReference type="EMBL" id="PUHW01000122">
    <property type="protein sequence ID" value="KAG0688790.1"/>
    <property type="molecule type" value="Genomic_DNA"/>
</dbReference>
<sequence length="283" mass="32108">MSLNNAEAEIASPIIEMDQLQTPAYIRAEQKVAFDSSVKSWMNLLKSSRNKKTVVDEKTNLTAWMDDFKHNCETTSRMTGDEGLLYMVKLFFKDWKLESLNTVTFDLTDIAIPGQVMDENTKRIRICQVQTVLLEHSKANQIEKACREALNILYHSDVPTALEKQCEYDEGYLNKATLPSFVHMWFLLQQSCLSDKSKYASPLVNNFDMYIGGTRCTELINGSKELTVDVIASYNSNSPALTKLSSQSLVRTHSQVTDSNDSREPKHVDASHQRSDSLSNYCH</sequence>
<feature type="compositionally biased region" description="Basic and acidic residues" evidence="1">
    <location>
        <begin position="260"/>
        <end position="275"/>
    </location>
</feature>
<organism evidence="2 3">
    <name type="scientific">Pichia californica</name>
    <dbReference type="NCBI Taxonomy" id="460514"/>
    <lineage>
        <taxon>Eukaryota</taxon>
        <taxon>Fungi</taxon>
        <taxon>Dikarya</taxon>
        <taxon>Ascomycota</taxon>
        <taxon>Saccharomycotina</taxon>
        <taxon>Pichiomycetes</taxon>
        <taxon>Pichiales</taxon>
        <taxon>Pichiaceae</taxon>
        <taxon>Pichia</taxon>
    </lineage>
</organism>
<gene>
    <name evidence="2" type="ORF">C6P40_000521</name>
</gene>
<dbReference type="AlphaFoldDB" id="A0A9P7BG46"/>
<evidence type="ECO:0000313" key="2">
    <source>
        <dbReference type="EMBL" id="KAG0688790.1"/>
    </source>
</evidence>
<protein>
    <submittedName>
        <fullName evidence="2">Uncharacterized protein</fullName>
    </submittedName>
</protein>
<feature type="region of interest" description="Disordered" evidence="1">
    <location>
        <begin position="245"/>
        <end position="283"/>
    </location>
</feature>
<feature type="compositionally biased region" description="Polar residues" evidence="1">
    <location>
        <begin position="245"/>
        <end position="259"/>
    </location>
</feature>
<evidence type="ECO:0000256" key="1">
    <source>
        <dbReference type="SAM" id="MobiDB-lite"/>
    </source>
</evidence>
<name>A0A9P7BG46_9ASCO</name>